<evidence type="ECO:0000313" key="8">
    <source>
        <dbReference type="Proteomes" id="UP000324611"/>
    </source>
</evidence>
<dbReference type="GO" id="GO:0016788">
    <property type="term" value="F:hydrolase activity, acting on ester bonds"/>
    <property type="evidence" value="ECO:0007669"/>
    <property type="project" value="TreeGrafter"/>
</dbReference>
<dbReference type="SUPFAM" id="SSF53474">
    <property type="entry name" value="alpha/beta-Hydrolases"/>
    <property type="match status" value="1"/>
</dbReference>
<feature type="signal peptide" evidence="6">
    <location>
        <begin position="1"/>
        <end position="23"/>
    </location>
</feature>
<dbReference type="Pfam" id="PF07719">
    <property type="entry name" value="TPR_2"/>
    <property type="match status" value="1"/>
</dbReference>
<dbReference type="SUPFAM" id="SSF48452">
    <property type="entry name" value="TPR-like"/>
    <property type="match status" value="1"/>
</dbReference>
<comment type="caution">
    <text evidence="7">The sequence shown here is derived from an EMBL/GenBank/DDBJ whole genome shotgun (WGS) entry which is preliminary data.</text>
</comment>
<keyword evidence="8" id="KW-1185">Reference proteome</keyword>
<name>A0A5B2W1A4_9BACT</name>
<dbReference type="InterPro" id="IPR029058">
    <property type="entry name" value="AB_hydrolase_fold"/>
</dbReference>
<dbReference type="AlphaFoldDB" id="A0A5B2W1A4"/>
<evidence type="ECO:0000256" key="2">
    <source>
        <dbReference type="ARBA" id="ARBA00022737"/>
    </source>
</evidence>
<dbReference type="Proteomes" id="UP000324611">
    <property type="component" value="Unassembled WGS sequence"/>
</dbReference>
<evidence type="ECO:0000256" key="1">
    <source>
        <dbReference type="ARBA" id="ARBA00005622"/>
    </source>
</evidence>
<dbReference type="Pfam" id="PF00756">
    <property type="entry name" value="Esterase"/>
    <property type="match status" value="1"/>
</dbReference>
<dbReference type="PROSITE" id="PS50005">
    <property type="entry name" value="TPR"/>
    <property type="match status" value="1"/>
</dbReference>
<keyword evidence="6" id="KW-0732">Signal</keyword>
<organism evidence="7 8">
    <name type="scientific">Chitinophaga agrisoli</name>
    <dbReference type="NCBI Taxonomy" id="2607653"/>
    <lineage>
        <taxon>Bacteria</taxon>
        <taxon>Pseudomonadati</taxon>
        <taxon>Bacteroidota</taxon>
        <taxon>Chitinophagia</taxon>
        <taxon>Chitinophagales</taxon>
        <taxon>Chitinophagaceae</taxon>
        <taxon>Chitinophaga</taxon>
    </lineage>
</organism>
<protein>
    <submittedName>
        <fullName evidence="7">Tetratricopeptide repeat protein</fullName>
    </submittedName>
</protein>
<evidence type="ECO:0000256" key="5">
    <source>
        <dbReference type="PROSITE-ProRule" id="PRU00339"/>
    </source>
</evidence>
<evidence type="ECO:0000256" key="3">
    <source>
        <dbReference type="ARBA" id="ARBA00022801"/>
    </source>
</evidence>
<feature type="chain" id="PRO_5023098720" evidence="6">
    <location>
        <begin position="24"/>
        <end position="419"/>
    </location>
</feature>
<dbReference type="InterPro" id="IPR011990">
    <property type="entry name" value="TPR-like_helical_dom_sf"/>
</dbReference>
<feature type="repeat" description="TPR" evidence="5">
    <location>
        <begin position="375"/>
        <end position="408"/>
    </location>
</feature>
<dbReference type="InterPro" id="IPR019734">
    <property type="entry name" value="TPR_rpt"/>
</dbReference>
<dbReference type="Gene3D" id="1.25.40.10">
    <property type="entry name" value="Tetratricopeptide repeat domain"/>
    <property type="match status" value="1"/>
</dbReference>
<keyword evidence="3" id="KW-0378">Hydrolase</keyword>
<dbReference type="RefSeq" id="WP_149836240.1">
    <property type="nucleotide sequence ID" value="NZ_VUOC01000001.1"/>
</dbReference>
<dbReference type="Gene3D" id="3.40.50.1820">
    <property type="entry name" value="alpha/beta hydrolase"/>
    <property type="match status" value="1"/>
</dbReference>
<dbReference type="InterPro" id="IPR000801">
    <property type="entry name" value="Esterase-like"/>
</dbReference>
<reference evidence="7 8" key="1">
    <citation type="submission" date="2019-09" db="EMBL/GenBank/DDBJ databases">
        <title>Chitinophaga ginsengihumi sp. nov., isolated from soil of ginseng rhizosphere.</title>
        <authorList>
            <person name="Lee J."/>
        </authorList>
    </citation>
    <scope>NUCLEOTIDE SEQUENCE [LARGE SCALE GENOMIC DNA]</scope>
    <source>
        <strain evidence="7 8">BN140078</strain>
    </source>
</reference>
<dbReference type="SMART" id="SM00028">
    <property type="entry name" value="TPR"/>
    <property type="match status" value="2"/>
</dbReference>
<evidence type="ECO:0000313" key="7">
    <source>
        <dbReference type="EMBL" id="KAA2244844.1"/>
    </source>
</evidence>
<dbReference type="InterPro" id="IPR052558">
    <property type="entry name" value="Siderophore_Hydrolase_D"/>
</dbReference>
<keyword evidence="4 5" id="KW-0802">TPR repeat</keyword>
<dbReference type="PANTHER" id="PTHR40841">
    <property type="entry name" value="SIDEROPHORE TRIACETYLFUSARININE C ESTERASE"/>
    <property type="match status" value="1"/>
</dbReference>
<evidence type="ECO:0000256" key="4">
    <source>
        <dbReference type="ARBA" id="ARBA00022803"/>
    </source>
</evidence>
<dbReference type="PANTHER" id="PTHR40841:SF2">
    <property type="entry name" value="SIDEROPHORE-DEGRADING ESTERASE (EUROFUNG)"/>
    <property type="match status" value="1"/>
</dbReference>
<sequence>MHLTIRALILAGLFSLSLTCGQAQQNNAVVIGTMDSIHSRILKEQRTVWVHVPASAQGNGPAKKKYPVIYLLDGDKNFTGVVGMVDLLSSVNGNNLWPEMIVVGIPNTDRTRDLTPTRVTSGLWIDSSTARRSGGGEAFTAFIEKELIPHIDSLYPTIPYRMLIGHSFGGLIVINTLLYHKALFNSYVAIDPSMWWDRQRLLHETGQALHSHAFSGKTLYLGMAHTQPPGLDTAMLQRDTTEGTLHPRSILQLSRYIMDTSQNGLQADFKYYDAETHGSVALMTTYDALHFIFKDYPLQFQDSYFTDPAFKLAQFLTAHYQKITTKYGFTAEDGSALLPPEDMVNNLGYFVMGKKEFEKAEEMFELNIKNYPSGFQAYSYLGDVYAAKGDREKAIASYKKSLSLKETEKTKKKLAKLER</sequence>
<evidence type="ECO:0000256" key="6">
    <source>
        <dbReference type="SAM" id="SignalP"/>
    </source>
</evidence>
<dbReference type="EMBL" id="VUOC01000001">
    <property type="protein sequence ID" value="KAA2244844.1"/>
    <property type="molecule type" value="Genomic_DNA"/>
</dbReference>
<comment type="similarity">
    <text evidence="1">Belongs to the esterase D family.</text>
</comment>
<proteinExistence type="inferred from homology"/>
<reference evidence="7 8" key="2">
    <citation type="submission" date="2019-09" db="EMBL/GenBank/DDBJ databases">
        <authorList>
            <person name="Jin C."/>
        </authorList>
    </citation>
    <scope>NUCLEOTIDE SEQUENCE [LARGE SCALE GENOMIC DNA]</scope>
    <source>
        <strain evidence="7 8">BN140078</strain>
    </source>
</reference>
<gene>
    <name evidence="7" type="ORF">F0L74_02445</name>
</gene>
<keyword evidence="2" id="KW-0677">Repeat</keyword>
<dbReference type="InterPro" id="IPR013105">
    <property type="entry name" value="TPR_2"/>
</dbReference>
<accession>A0A5B2W1A4</accession>